<dbReference type="STRING" id="4555.A0A368QNQ6"/>
<dbReference type="AlphaFoldDB" id="A0A368QNQ6"/>
<dbReference type="GO" id="GO:0003677">
    <property type="term" value="F:DNA binding"/>
    <property type="evidence" value="ECO:0007669"/>
    <property type="project" value="InterPro"/>
</dbReference>
<feature type="domain" description="Origin recognition complex subunit 3 N-terminal" evidence="2">
    <location>
        <begin position="53"/>
        <end position="224"/>
    </location>
</feature>
<evidence type="ECO:0000259" key="2">
    <source>
        <dbReference type="Pfam" id="PF07034"/>
    </source>
</evidence>
<proteinExistence type="predicted"/>
<reference evidence="3" key="1">
    <citation type="journal article" date="2012" name="Nat. Biotechnol.">
        <title>Reference genome sequence of the model plant Setaria.</title>
        <authorList>
            <person name="Bennetzen J.L."/>
            <person name="Schmutz J."/>
            <person name="Wang H."/>
            <person name="Percifield R."/>
            <person name="Hawkins J."/>
            <person name="Pontaroli A.C."/>
            <person name="Estep M."/>
            <person name="Feng L."/>
            <person name="Vaughn J.N."/>
            <person name="Grimwood J."/>
            <person name="Jenkins J."/>
            <person name="Barry K."/>
            <person name="Lindquist E."/>
            <person name="Hellsten U."/>
            <person name="Deshpande S."/>
            <person name="Wang X."/>
            <person name="Wu X."/>
            <person name="Mitros T."/>
            <person name="Triplett J."/>
            <person name="Yang X."/>
            <person name="Ye C.Y."/>
            <person name="Mauro-Herrera M."/>
            <person name="Wang L."/>
            <person name="Li P."/>
            <person name="Sharma M."/>
            <person name="Sharma R."/>
            <person name="Ronald P.C."/>
            <person name="Panaud O."/>
            <person name="Kellogg E.A."/>
            <person name="Brutnell T.P."/>
            <person name="Doust A.N."/>
            <person name="Tuskan G.A."/>
            <person name="Rokhsar D."/>
            <person name="Devos K.M."/>
        </authorList>
    </citation>
    <scope>NUCLEOTIDE SEQUENCE [LARGE SCALE GENOMIC DNA]</scope>
    <source>
        <strain evidence="3">Yugu1</strain>
    </source>
</reference>
<evidence type="ECO:0000313" key="3">
    <source>
        <dbReference type="EMBL" id="RCV19522.1"/>
    </source>
</evidence>
<accession>A0A368QNQ6</accession>
<dbReference type="Pfam" id="PF07034">
    <property type="entry name" value="ORC3_N"/>
    <property type="match status" value="2"/>
</dbReference>
<sequence>MSVPASNTPLTAASKIQPFLVLHKAAASSVPSSRARHRIQTSQPSSSSPKLADRCHDAAGEEHEDEGDAELYEKLRLEAFHQTWSKILSTIDKVLKGINLKLFDQVLQWVKESFSLDPQAFILTKNAEFVDDITTFWDLARHLESNGCHLAKLSAAELSAKHGVGGCYRSLLRQLLSDVADLSALASWYCEAENYDQPIIVIIDDLEHCSGAVLGEFVMMLSEWPCKLALGSPLDRMNALVEVILVKPCAGFCISHEVAMFLRNYFFRHDGTITSFISALKLACSKHFSLEPLSFLCLGMLEEDCEEFWRDKFEALPQQILKYAFGLPSCASAKNSSNSSNNMVEGPSKLLKLQKDWGSVLLCLYEAGRHDKVQLLDIFCEAVNPNLQTENVLFVSKVTCENLSGVKSRCGEGFIAQVMNMIRRVKRALDFHLTASV</sequence>
<name>A0A368QNQ6_SETIT</name>
<dbReference type="PANTHER" id="PTHR12748">
    <property type="entry name" value="ORIGIN RECOGNITION COMPLEX SUBUNIT 3"/>
    <property type="match status" value="1"/>
</dbReference>
<dbReference type="EMBL" id="CM003530">
    <property type="protein sequence ID" value="RCV19522.1"/>
    <property type="molecule type" value="Genomic_DNA"/>
</dbReference>
<dbReference type="CDD" id="cd20704">
    <property type="entry name" value="Orc3"/>
    <property type="match status" value="1"/>
</dbReference>
<dbReference type="OrthoDB" id="10265211at2759"/>
<gene>
    <name evidence="3" type="ORF">SETIT_3G392300v2</name>
</gene>
<protein>
    <recommendedName>
        <fullName evidence="2">Origin recognition complex subunit 3 N-terminal domain-containing protein</fullName>
    </recommendedName>
</protein>
<dbReference type="InterPro" id="IPR020795">
    <property type="entry name" value="ORC3"/>
</dbReference>
<dbReference type="GO" id="GO:0006260">
    <property type="term" value="P:DNA replication"/>
    <property type="evidence" value="ECO:0007669"/>
    <property type="project" value="InterPro"/>
</dbReference>
<feature type="compositionally biased region" description="Polar residues" evidence="1">
    <location>
        <begin position="40"/>
        <end position="49"/>
    </location>
</feature>
<dbReference type="PANTHER" id="PTHR12748:SF0">
    <property type="entry name" value="ORIGIN RECOGNITION COMPLEX SUBUNIT 3"/>
    <property type="match status" value="1"/>
</dbReference>
<organism evidence="3">
    <name type="scientific">Setaria italica</name>
    <name type="common">Foxtail millet</name>
    <name type="synonym">Panicum italicum</name>
    <dbReference type="NCBI Taxonomy" id="4555"/>
    <lineage>
        <taxon>Eukaryota</taxon>
        <taxon>Viridiplantae</taxon>
        <taxon>Streptophyta</taxon>
        <taxon>Embryophyta</taxon>
        <taxon>Tracheophyta</taxon>
        <taxon>Spermatophyta</taxon>
        <taxon>Magnoliopsida</taxon>
        <taxon>Liliopsida</taxon>
        <taxon>Poales</taxon>
        <taxon>Poaceae</taxon>
        <taxon>PACMAD clade</taxon>
        <taxon>Panicoideae</taxon>
        <taxon>Panicodae</taxon>
        <taxon>Paniceae</taxon>
        <taxon>Cenchrinae</taxon>
        <taxon>Setaria</taxon>
    </lineage>
</organism>
<evidence type="ECO:0000256" key="1">
    <source>
        <dbReference type="SAM" id="MobiDB-lite"/>
    </source>
</evidence>
<dbReference type="InterPro" id="IPR045667">
    <property type="entry name" value="ORC3_N"/>
</dbReference>
<feature type="region of interest" description="Disordered" evidence="1">
    <location>
        <begin position="29"/>
        <end position="67"/>
    </location>
</feature>
<reference evidence="3" key="2">
    <citation type="submission" date="2015-07" db="EMBL/GenBank/DDBJ databases">
        <authorList>
            <person name="Noorani M."/>
        </authorList>
    </citation>
    <scope>NUCLEOTIDE SEQUENCE</scope>
    <source>
        <strain evidence="3">Yugu1</strain>
    </source>
</reference>
<feature type="domain" description="Origin recognition complex subunit 3 N-terminal" evidence="2">
    <location>
        <begin position="229"/>
        <end position="296"/>
    </location>
</feature>
<dbReference type="GO" id="GO:0005664">
    <property type="term" value="C:nuclear origin of replication recognition complex"/>
    <property type="evidence" value="ECO:0007669"/>
    <property type="project" value="InterPro"/>
</dbReference>
<feature type="compositionally biased region" description="Basic and acidic residues" evidence="1">
    <location>
        <begin position="51"/>
        <end position="61"/>
    </location>
</feature>